<dbReference type="Pfam" id="PF00026">
    <property type="entry name" value="Asp"/>
    <property type="match status" value="1"/>
</dbReference>
<keyword evidence="4" id="KW-0472">Membrane</keyword>
<dbReference type="CDD" id="cd05471">
    <property type="entry name" value="pepsin_like"/>
    <property type="match status" value="1"/>
</dbReference>
<protein>
    <submittedName>
        <fullName evidence="7">Aspartic peptidase domain-containing protein</fullName>
    </submittedName>
</protein>
<dbReference type="AlphaFoldDB" id="A0AAD6WYX8"/>
<keyword evidence="8" id="KW-1185">Reference proteome</keyword>
<dbReference type="InterPro" id="IPR001461">
    <property type="entry name" value="Aspartic_peptidase_A1"/>
</dbReference>
<feature type="chain" id="PRO_5042151745" evidence="5">
    <location>
        <begin position="19"/>
        <end position="592"/>
    </location>
</feature>
<organism evidence="7 8">
    <name type="scientific">Mycena alexandri</name>
    <dbReference type="NCBI Taxonomy" id="1745969"/>
    <lineage>
        <taxon>Eukaryota</taxon>
        <taxon>Fungi</taxon>
        <taxon>Dikarya</taxon>
        <taxon>Basidiomycota</taxon>
        <taxon>Agaricomycotina</taxon>
        <taxon>Agaricomycetes</taxon>
        <taxon>Agaricomycetidae</taxon>
        <taxon>Agaricales</taxon>
        <taxon>Marasmiineae</taxon>
        <taxon>Mycenaceae</taxon>
        <taxon>Mycena</taxon>
    </lineage>
</organism>
<reference evidence="7" key="1">
    <citation type="submission" date="2023-03" db="EMBL/GenBank/DDBJ databases">
        <title>Massive genome expansion in bonnet fungi (Mycena s.s.) driven by repeated elements and novel gene families across ecological guilds.</title>
        <authorList>
            <consortium name="Lawrence Berkeley National Laboratory"/>
            <person name="Harder C.B."/>
            <person name="Miyauchi S."/>
            <person name="Viragh M."/>
            <person name="Kuo A."/>
            <person name="Thoen E."/>
            <person name="Andreopoulos B."/>
            <person name="Lu D."/>
            <person name="Skrede I."/>
            <person name="Drula E."/>
            <person name="Henrissat B."/>
            <person name="Morin E."/>
            <person name="Kohler A."/>
            <person name="Barry K."/>
            <person name="LaButti K."/>
            <person name="Morin E."/>
            <person name="Salamov A."/>
            <person name="Lipzen A."/>
            <person name="Mereny Z."/>
            <person name="Hegedus B."/>
            <person name="Baldrian P."/>
            <person name="Stursova M."/>
            <person name="Weitz H."/>
            <person name="Taylor A."/>
            <person name="Grigoriev I.V."/>
            <person name="Nagy L.G."/>
            <person name="Martin F."/>
            <person name="Kauserud H."/>
        </authorList>
    </citation>
    <scope>NUCLEOTIDE SEQUENCE</scope>
    <source>
        <strain evidence="7">CBHHK200</strain>
    </source>
</reference>
<dbReference type="InterPro" id="IPR021109">
    <property type="entry name" value="Peptidase_aspartic_dom_sf"/>
</dbReference>
<dbReference type="InterPro" id="IPR034164">
    <property type="entry name" value="Pepsin-like_dom"/>
</dbReference>
<feature type="transmembrane region" description="Helical" evidence="4">
    <location>
        <begin position="446"/>
        <end position="468"/>
    </location>
</feature>
<evidence type="ECO:0000313" key="7">
    <source>
        <dbReference type="EMBL" id="KAJ7032678.1"/>
    </source>
</evidence>
<evidence type="ECO:0000256" key="5">
    <source>
        <dbReference type="SAM" id="SignalP"/>
    </source>
</evidence>
<evidence type="ECO:0000259" key="6">
    <source>
        <dbReference type="PROSITE" id="PS51767"/>
    </source>
</evidence>
<comment type="similarity">
    <text evidence="1">Belongs to the peptidase A1 family.</text>
</comment>
<evidence type="ECO:0000256" key="2">
    <source>
        <dbReference type="PIRSR" id="PIRSR601461-1"/>
    </source>
</evidence>
<feature type="signal peptide" evidence="5">
    <location>
        <begin position="1"/>
        <end position="18"/>
    </location>
</feature>
<keyword evidence="5" id="KW-0732">Signal</keyword>
<dbReference type="Gene3D" id="2.40.70.10">
    <property type="entry name" value="Acid Proteases"/>
    <property type="match status" value="2"/>
</dbReference>
<feature type="region of interest" description="Disordered" evidence="3">
    <location>
        <begin position="476"/>
        <end position="525"/>
    </location>
</feature>
<dbReference type="InterPro" id="IPR033121">
    <property type="entry name" value="PEPTIDASE_A1"/>
</dbReference>
<feature type="active site" evidence="2">
    <location>
        <position position="296"/>
    </location>
</feature>
<dbReference type="PROSITE" id="PS51767">
    <property type="entry name" value="PEPTIDASE_A1"/>
    <property type="match status" value="1"/>
</dbReference>
<dbReference type="EMBL" id="JARJCM010000071">
    <property type="protein sequence ID" value="KAJ7032678.1"/>
    <property type="molecule type" value="Genomic_DNA"/>
</dbReference>
<accession>A0AAD6WYX8</accession>
<evidence type="ECO:0000313" key="8">
    <source>
        <dbReference type="Proteomes" id="UP001218188"/>
    </source>
</evidence>
<proteinExistence type="inferred from homology"/>
<dbReference type="PRINTS" id="PR00792">
    <property type="entry name" value="PEPSIN"/>
</dbReference>
<gene>
    <name evidence="7" type="ORF">C8F04DRAFT_1106914</name>
</gene>
<sequence length="592" mass="61143">MLAIALVLLCFAAGLCAADPLHIPLSLGRRRPQTVEDGILDAGRTRARYASEAKLPHGPLARQATVATVPLTDQLNDTSYFCTLSIGTPGQVLNLELDLGSGDSWVAGAPCSFGCTSSMDLYDPTHSSTSNYSTLFDSGIITYGDSFISGTIVKDTVRLGPYTVSQQVFLAGSILSGSVVSGTSSGVLGLGSQGTLTSQGPSFLQALLANGQLTSGTMSFWLNRFAGRANAQAEEANGGALTLGGSNTSLYTGDIDFLTATSSPNEGNWMLDVTEITVQGKSVQVTSGASALATFDLTTTLIAGPTSDVDALWAAVPGAVRSATQPGFFQFSCSTKIKVSVSFGGQLWPIDPADMNIGTVTQGGSQCLGAIYELQPLFDTVNTDGQANWVFGSAFMKNVYTVFQPKPLSIGFAQLSSQALALGGETGVDGSSSMTPSSKSKSSVPLGPIIGGVVGGVVAVAALVITLCMCKRRSKKDAVAPHDSPSPASPRPVSEGDPQKFGQDGPPSPTVPYVSPMMPSPAPSPALGRRIEATHQAPMHSLSAVGAHYYVDGMHQPSDEVVHNSGGRIQPAPQPLIRSLQTAAATYSGATH</sequence>
<dbReference type="GO" id="GO:0006508">
    <property type="term" value="P:proteolysis"/>
    <property type="evidence" value="ECO:0007669"/>
    <property type="project" value="InterPro"/>
</dbReference>
<feature type="active site" evidence="2">
    <location>
        <position position="98"/>
    </location>
</feature>
<evidence type="ECO:0000256" key="4">
    <source>
        <dbReference type="SAM" id="Phobius"/>
    </source>
</evidence>
<dbReference type="PANTHER" id="PTHR47966:SF57">
    <property type="entry name" value="PEPTIDASE A1 DOMAIN-CONTAINING PROTEIN"/>
    <property type="match status" value="1"/>
</dbReference>
<feature type="domain" description="Peptidase A1" evidence="6">
    <location>
        <begin position="80"/>
        <end position="413"/>
    </location>
</feature>
<dbReference type="PANTHER" id="PTHR47966">
    <property type="entry name" value="BETA-SITE APP-CLEAVING ENZYME, ISOFORM A-RELATED"/>
    <property type="match status" value="1"/>
</dbReference>
<dbReference type="GO" id="GO:0004190">
    <property type="term" value="F:aspartic-type endopeptidase activity"/>
    <property type="evidence" value="ECO:0007669"/>
    <property type="project" value="InterPro"/>
</dbReference>
<keyword evidence="4" id="KW-1133">Transmembrane helix</keyword>
<comment type="caution">
    <text evidence="7">The sequence shown here is derived from an EMBL/GenBank/DDBJ whole genome shotgun (WGS) entry which is preliminary data.</text>
</comment>
<evidence type="ECO:0000256" key="3">
    <source>
        <dbReference type="SAM" id="MobiDB-lite"/>
    </source>
</evidence>
<dbReference type="Proteomes" id="UP001218188">
    <property type="component" value="Unassembled WGS sequence"/>
</dbReference>
<dbReference type="SUPFAM" id="SSF50630">
    <property type="entry name" value="Acid proteases"/>
    <property type="match status" value="1"/>
</dbReference>
<name>A0AAD6WYX8_9AGAR</name>
<keyword evidence="4" id="KW-0812">Transmembrane</keyword>
<evidence type="ECO:0000256" key="1">
    <source>
        <dbReference type="ARBA" id="ARBA00007447"/>
    </source>
</evidence>